<dbReference type="GO" id="GO:0016491">
    <property type="term" value="F:oxidoreductase activity"/>
    <property type="evidence" value="ECO:0007669"/>
    <property type="project" value="UniProtKB-KW"/>
</dbReference>
<dbReference type="PANTHER" id="PTHR44169">
    <property type="entry name" value="NADPH-DEPENDENT 1-ACYLDIHYDROXYACETONE PHOSPHATE REDUCTASE"/>
    <property type="match status" value="1"/>
</dbReference>
<organism evidence="4 5">
    <name type="scientific">Candidatus Syntrophonatronum acetioxidans</name>
    <dbReference type="NCBI Taxonomy" id="1795816"/>
    <lineage>
        <taxon>Bacteria</taxon>
        <taxon>Bacillati</taxon>
        <taxon>Bacillota</taxon>
        <taxon>Clostridia</taxon>
        <taxon>Eubacteriales</taxon>
        <taxon>Syntrophomonadaceae</taxon>
        <taxon>Candidatus Syntrophonatronum</taxon>
    </lineage>
</organism>
<evidence type="ECO:0000256" key="3">
    <source>
        <dbReference type="RuleBase" id="RU000363"/>
    </source>
</evidence>
<dbReference type="Proteomes" id="UP000285138">
    <property type="component" value="Unassembled WGS sequence"/>
</dbReference>
<dbReference type="EMBL" id="QZAA01000144">
    <property type="protein sequence ID" value="RQD75772.1"/>
    <property type="molecule type" value="Genomic_DNA"/>
</dbReference>
<name>A0A424YE84_9FIRM</name>
<dbReference type="CDD" id="cd05374">
    <property type="entry name" value="17beta-HSD-like_SDR_c"/>
    <property type="match status" value="1"/>
</dbReference>
<evidence type="ECO:0000313" key="5">
    <source>
        <dbReference type="Proteomes" id="UP000285138"/>
    </source>
</evidence>
<accession>A0A424YE84</accession>
<dbReference type="PANTHER" id="PTHR44169:SF6">
    <property type="entry name" value="NADPH-DEPENDENT 1-ACYLDIHYDROXYACETONE PHOSPHATE REDUCTASE"/>
    <property type="match status" value="1"/>
</dbReference>
<dbReference type="Pfam" id="PF00106">
    <property type="entry name" value="adh_short"/>
    <property type="match status" value="1"/>
</dbReference>
<dbReference type="AlphaFoldDB" id="A0A424YE84"/>
<evidence type="ECO:0000256" key="2">
    <source>
        <dbReference type="ARBA" id="ARBA00023002"/>
    </source>
</evidence>
<comment type="caution">
    <text evidence="4">The sequence shown here is derived from an EMBL/GenBank/DDBJ whole genome shotgun (WGS) entry which is preliminary data.</text>
</comment>
<evidence type="ECO:0000256" key="1">
    <source>
        <dbReference type="ARBA" id="ARBA00006484"/>
    </source>
</evidence>
<comment type="similarity">
    <text evidence="1 3">Belongs to the short-chain dehydrogenases/reductases (SDR) family.</text>
</comment>
<dbReference type="Gene3D" id="3.40.50.720">
    <property type="entry name" value="NAD(P)-binding Rossmann-like Domain"/>
    <property type="match status" value="1"/>
</dbReference>
<dbReference type="PRINTS" id="PR00080">
    <property type="entry name" value="SDRFAMILY"/>
</dbReference>
<dbReference type="PRINTS" id="PR00081">
    <property type="entry name" value="GDHRDH"/>
</dbReference>
<gene>
    <name evidence="4" type="ORF">D5R97_05560</name>
</gene>
<sequence>MISKKSPALVTGASSGIGRAIALRLSQAGIPTWATARRPEALAELAEAGCRTLALDVTEDKQAREVIAMVEAEHGEVGYLINNAGYQQPGHVEEIPLEAIQAQFDVNVFGLVRMTQLVLPGMRARKSGRIINISSVGAMFSCPMVGIYHATKYAVEAISDALRMEVKPFGIQVIQIQPPGVRTQFISTGNDLLPDNIANSPYAAAKAAFAAKTVEMEKTHVSPDVVASAVLEAVEAAKPRPLYRVGSQTHRTNLLRRLLPKSVYDGLLEKALEEFVPDPSGRPLEHRQKATV</sequence>
<dbReference type="InterPro" id="IPR036291">
    <property type="entry name" value="NAD(P)-bd_dom_sf"/>
</dbReference>
<proteinExistence type="inferred from homology"/>
<keyword evidence="2" id="KW-0560">Oxidoreductase</keyword>
<dbReference type="PIRSF" id="PIRSF000126">
    <property type="entry name" value="11-beta-HSD1"/>
    <property type="match status" value="1"/>
</dbReference>
<dbReference type="InterPro" id="IPR002347">
    <property type="entry name" value="SDR_fam"/>
</dbReference>
<reference evidence="4 5" key="1">
    <citation type="submission" date="2018-08" db="EMBL/GenBank/DDBJ databases">
        <title>The metabolism and importance of syntrophic acetate oxidation coupled to methane or sulfide production in haloalkaline environments.</title>
        <authorList>
            <person name="Timmers P.H.A."/>
            <person name="Vavourakis C.D."/>
            <person name="Sorokin D.Y."/>
            <person name="Sinninghe Damste J.S."/>
            <person name="Muyzer G."/>
            <person name="Stams A.J.M."/>
            <person name="Plugge C.M."/>
        </authorList>
    </citation>
    <scope>NUCLEOTIDE SEQUENCE [LARGE SCALE GENOMIC DNA]</scope>
    <source>
        <strain evidence="4">MSAO_Bac1</strain>
    </source>
</reference>
<protein>
    <submittedName>
        <fullName evidence="4">SDR family NAD(P)-dependent oxidoreductase</fullName>
    </submittedName>
</protein>
<evidence type="ECO:0000313" key="4">
    <source>
        <dbReference type="EMBL" id="RQD75772.1"/>
    </source>
</evidence>
<dbReference type="SUPFAM" id="SSF51735">
    <property type="entry name" value="NAD(P)-binding Rossmann-fold domains"/>
    <property type="match status" value="1"/>
</dbReference>